<sequence length="114" mass="12656">MEQGIAYTGQAGQHKEELEEKLMNVMDTEIGLDIVNLGLIYGIDLDDAGLCNVRLTFTGAGCSCSEHILKGVHEQLEPLDFVNELKIKIVWSPAWVLDRITRYGRISLGINPGR</sequence>
<evidence type="ECO:0000313" key="5">
    <source>
        <dbReference type="Proteomes" id="UP000199280"/>
    </source>
</evidence>
<gene>
    <name evidence="3" type="ORF">SAMN05216375_13316</name>
    <name evidence="2" type="ORF">TR210_2812</name>
</gene>
<dbReference type="InterPro" id="IPR052339">
    <property type="entry name" value="Fe-S_Maturation_MIP18"/>
</dbReference>
<dbReference type="Proteomes" id="UP000199280">
    <property type="component" value="Unassembled WGS sequence"/>
</dbReference>
<dbReference type="Gene3D" id="3.30.300.130">
    <property type="entry name" value="Fe-S cluster assembly (FSCA)"/>
    <property type="match status" value="1"/>
</dbReference>
<dbReference type="RefSeq" id="WP_068624776.1">
    <property type="nucleotide sequence ID" value="NZ_FJNB01000030.1"/>
</dbReference>
<dbReference type="PANTHER" id="PTHR42831:SF1">
    <property type="entry name" value="FE-S PROTEIN MATURATION AUXILIARY FACTOR YITW"/>
    <property type="match status" value="1"/>
</dbReference>
<dbReference type="EMBL" id="FJNB01000030">
    <property type="protein sequence ID" value="CZR09840.1"/>
    <property type="molecule type" value="Genomic_DNA"/>
</dbReference>
<name>A0A143ZAX8_9LACT</name>
<proteinExistence type="predicted"/>
<organism evidence="2 4">
    <name type="scientific">Trichococcus ilyis</name>
    <dbReference type="NCBI Taxonomy" id="640938"/>
    <lineage>
        <taxon>Bacteria</taxon>
        <taxon>Bacillati</taxon>
        <taxon>Bacillota</taxon>
        <taxon>Bacilli</taxon>
        <taxon>Lactobacillales</taxon>
        <taxon>Carnobacteriaceae</taxon>
        <taxon>Trichococcus</taxon>
    </lineage>
</organism>
<protein>
    <submittedName>
        <fullName evidence="3">Metal-sulfur cluster biosynthetic enzyme</fullName>
    </submittedName>
</protein>
<evidence type="ECO:0000313" key="3">
    <source>
        <dbReference type="EMBL" id="SEJ87096.1"/>
    </source>
</evidence>
<evidence type="ECO:0000313" key="2">
    <source>
        <dbReference type="EMBL" id="CZR09840.1"/>
    </source>
</evidence>
<dbReference type="EMBL" id="FNYT01000033">
    <property type="protein sequence ID" value="SEJ87096.1"/>
    <property type="molecule type" value="Genomic_DNA"/>
</dbReference>
<reference evidence="2 4" key="1">
    <citation type="submission" date="2016-02" db="EMBL/GenBank/DDBJ databases">
        <authorList>
            <person name="Wen L."/>
            <person name="He K."/>
            <person name="Yang H."/>
        </authorList>
    </citation>
    <scope>NUCLEOTIDE SEQUENCE [LARGE SCALE GENOMIC DNA]</scope>
    <source>
        <strain evidence="2">Trichococcus_R210</strain>
    </source>
</reference>
<dbReference type="Proteomes" id="UP000076878">
    <property type="component" value="Unassembled WGS sequence"/>
</dbReference>
<dbReference type="InterPro" id="IPR002744">
    <property type="entry name" value="MIP18-like"/>
</dbReference>
<accession>A0A143ZAX8</accession>
<evidence type="ECO:0000259" key="1">
    <source>
        <dbReference type="Pfam" id="PF01883"/>
    </source>
</evidence>
<keyword evidence="5" id="KW-1185">Reference proteome</keyword>
<dbReference type="Pfam" id="PF01883">
    <property type="entry name" value="FeS_assembly_P"/>
    <property type="match status" value="1"/>
</dbReference>
<dbReference type="AlphaFoldDB" id="A0A143ZAX8"/>
<dbReference type="STRING" id="640938.TR210_2812"/>
<reference evidence="3 5" key="2">
    <citation type="submission" date="2016-10" db="EMBL/GenBank/DDBJ databases">
        <authorList>
            <person name="Varghese N."/>
            <person name="Submissions S."/>
        </authorList>
    </citation>
    <scope>NUCLEOTIDE SEQUENCE [LARGE SCALE GENOMIC DNA]</scope>
    <source>
        <strain evidence="3 5">DSM 22150</strain>
    </source>
</reference>
<dbReference type="InterPro" id="IPR034904">
    <property type="entry name" value="FSCA_dom_sf"/>
</dbReference>
<feature type="domain" description="MIP18 family-like" evidence="1">
    <location>
        <begin position="15"/>
        <end position="80"/>
    </location>
</feature>
<dbReference type="SUPFAM" id="SSF117916">
    <property type="entry name" value="Fe-S cluster assembly (FSCA) domain-like"/>
    <property type="match status" value="1"/>
</dbReference>
<dbReference type="PANTHER" id="PTHR42831">
    <property type="entry name" value="FE-S PROTEIN MATURATION AUXILIARY FACTOR YITW"/>
    <property type="match status" value="1"/>
</dbReference>
<evidence type="ECO:0000313" key="4">
    <source>
        <dbReference type="Proteomes" id="UP000076878"/>
    </source>
</evidence>